<evidence type="ECO:0000313" key="2">
    <source>
        <dbReference type="EMBL" id="RSH80038.1"/>
    </source>
</evidence>
<protein>
    <submittedName>
        <fullName evidence="2">Uncharacterized protein</fullName>
    </submittedName>
</protein>
<dbReference type="Proteomes" id="UP000279236">
    <property type="component" value="Unassembled WGS sequence"/>
</dbReference>
<dbReference type="AlphaFoldDB" id="A0A427XMI8"/>
<name>A0A427XMI8_9TREE</name>
<gene>
    <name evidence="2" type="ORF">EHS24_009710</name>
</gene>
<evidence type="ECO:0000313" key="3">
    <source>
        <dbReference type="Proteomes" id="UP000279236"/>
    </source>
</evidence>
<sequence length="189" mass="21336">MRRQAEETNDQEVGIGLPQRRRKGVERRRRDGRENVEGEGLGVEAPGQRRALCILAMDPQMKEATPCLPRTAWVDDHVSSATVENAVHLLTDLPASGPETQEAGYRRIPQDRLKDVWIALVIKCDARGRGGWVEWRVRRDGRFDRRRATFGAGRAILAYLDRSRAHDGLDALVGFGETNHENEMIGDEK</sequence>
<proteinExistence type="predicted"/>
<dbReference type="GeneID" id="39594253"/>
<reference evidence="2 3" key="1">
    <citation type="submission" date="2018-11" db="EMBL/GenBank/DDBJ databases">
        <title>Genome sequence of Apiotrichum porosum DSM 27194.</title>
        <authorList>
            <person name="Aliyu H."/>
            <person name="Gorte O."/>
            <person name="Ochsenreither K."/>
        </authorList>
    </citation>
    <scope>NUCLEOTIDE SEQUENCE [LARGE SCALE GENOMIC DNA]</scope>
    <source>
        <strain evidence="2 3">DSM 27194</strain>
    </source>
</reference>
<evidence type="ECO:0000256" key="1">
    <source>
        <dbReference type="SAM" id="MobiDB-lite"/>
    </source>
</evidence>
<comment type="caution">
    <text evidence="2">The sequence shown here is derived from an EMBL/GenBank/DDBJ whole genome shotgun (WGS) entry which is preliminary data.</text>
</comment>
<dbReference type="RefSeq" id="XP_028475147.1">
    <property type="nucleotide sequence ID" value="XM_028624979.1"/>
</dbReference>
<dbReference type="EMBL" id="RSCE01000009">
    <property type="protein sequence ID" value="RSH80038.1"/>
    <property type="molecule type" value="Genomic_DNA"/>
</dbReference>
<organism evidence="2 3">
    <name type="scientific">Apiotrichum porosum</name>
    <dbReference type="NCBI Taxonomy" id="105984"/>
    <lineage>
        <taxon>Eukaryota</taxon>
        <taxon>Fungi</taxon>
        <taxon>Dikarya</taxon>
        <taxon>Basidiomycota</taxon>
        <taxon>Agaricomycotina</taxon>
        <taxon>Tremellomycetes</taxon>
        <taxon>Trichosporonales</taxon>
        <taxon>Trichosporonaceae</taxon>
        <taxon>Apiotrichum</taxon>
    </lineage>
</organism>
<keyword evidence="3" id="KW-1185">Reference proteome</keyword>
<accession>A0A427XMI8</accession>
<feature type="region of interest" description="Disordered" evidence="1">
    <location>
        <begin position="1"/>
        <end position="42"/>
    </location>
</feature>